<keyword evidence="2" id="KW-1133">Transmembrane helix</keyword>
<dbReference type="Proteomes" id="UP000236161">
    <property type="component" value="Unassembled WGS sequence"/>
</dbReference>
<proteinExistence type="predicted"/>
<evidence type="ECO:0000256" key="2">
    <source>
        <dbReference type="SAM" id="Phobius"/>
    </source>
</evidence>
<keyword evidence="2" id="KW-0472">Membrane</keyword>
<name>A0A2H9ZYY1_9ASPA</name>
<keyword evidence="4" id="KW-1185">Reference proteome</keyword>
<organism evidence="3 4">
    <name type="scientific">Apostasia shenzhenica</name>
    <dbReference type="NCBI Taxonomy" id="1088818"/>
    <lineage>
        <taxon>Eukaryota</taxon>
        <taxon>Viridiplantae</taxon>
        <taxon>Streptophyta</taxon>
        <taxon>Embryophyta</taxon>
        <taxon>Tracheophyta</taxon>
        <taxon>Spermatophyta</taxon>
        <taxon>Magnoliopsida</taxon>
        <taxon>Liliopsida</taxon>
        <taxon>Asparagales</taxon>
        <taxon>Orchidaceae</taxon>
        <taxon>Apostasioideae</taxon>
        <taxon>Apostasia</taxon>
    </lineage>
</organism>
<dbReference type="AlphaFoldDB" id="A0A2H9ZYY1"/>
<feature type="transmembrane region" description="Helical" evidence="2">
    <location>
        <begin position="140"/>
        <end position="160"/>
    </location>
</feature>
<sequence>MTDHGKSLNPVLIESDEDSGKQMTKVNLNKKIKVEGGEAGQPSVRGVTELDKEKLILAVWESKKNGLCNSGGPITNEWPRVISRYNAMGGRPHEITKLRKNTWKSIKDNWRKFYDLSNMTGVKFNKEEGYVDMEDSWWEAIIEVCTTMLLSFFLFLFHLVRHSNVAGRSKVQIMLGNKVPTIHEII</sequence>
<gene>
    <name evidence="3" type="ORF">AXF42_Ash019938</name>
</gene>
<evidence type="ECO:0000313" key="3">
    <source>
        <dbReference type="EMBL" id="PKA48482.1"/>
    </source>
</evidence>
<keyword evidence="2" id="KW-0812">Transmembrane</keyword>
<accession>A0A2H9ZYY1</accession>
<protein>
    <submittedName>
        <fullName evidence="3">Uncharacterized protein</fullName>
    </submittedName>
</protein>
<evidence type="ECO:0000256" key="1">
    <source>
        <dbReference type="SAM" id="MobiDB-lite"/>
    </source>
</evidence>
<feature type="region of interest" description="Disordered" evidence="1">
    <location>
        <begin position="1"/>
        <end position="21"/>
    </location>
</feature>
<evidence type="ECO:0000313" key="4">
    <source>
        <dbReference type="Proteomes" id="UP000236161"/>
    </source>
</evidence>
<reference evidence="3 4" key="1">
    <citation type="journal article" date="2017" name="Nature">
        <title>The Apostasia genome and the evolution of orchids.</title>
        <authorList>
            <person name="Zhang G.Q."/>
            <person name="Liu K.W."/>
            <person name="Li Z."/>
            <person name="Lohaus R."/>
            <person name="Hsiao Y.Y."/>
            <person name="Niu S.C."/>
            <person name="Wang J.Y."/>
            <person name="Lin Y.C."/>
            <person name="Xu Q."/>
            <person name="Chen L.J."/>
            <person name="Yoshida K."/>
            <person name="Fujiwara S."/>
            <person name="Wang Z.W."/>
            <person name="Zhang Y.Q."/>
            <person name="Mitsuda N."/>
            <person name="Wang M."/>
            <person name="Liu G.H."/>
            <person name="Pecoraro L."/>
            <person name="Huang H.X."/>
            <person name="Xiao X.J."/>
            <person name="Lin M."/>
            <person name="Wu X.Y."/>
            <person name="Wu W.L."/>
            <person name="Chen Y.Y."/>
            <person name="Chang S.B."/>
            <person name="Sakamoto S."/>
            <person name="Ohme-Takagi M."/>
            <person name="Yagi M."/>
            <person name="Zeng S.J."/>
            <person name="Shen C.Y."/>
            <person name="Yeh C.M."/>
            <person name="Luo Y.B."/>
            <person name="Tsai W.C."/>
            <person name="Van de Peer Y."/>
            <person name="Liu Z.J."/>
        </authorList>
    </citation>
    <scope>NUCLEOTIDE SEQUENCE [LARGE SCALE GENOMIC DNA]</scope>
    <source>
        <strain evidence="4">cv. Shenzhen</strain>
        <tissue evidence="3">Stem</tissue>
    </source>
</reference>
<dbReference type="EMBL" id="KZ452392">
    <property type="protein sequence ID" value="PKA48482.1"/>
    <property type="molecule type" value="Genomic_DNA"/>
</dbReference>